<sequence>MQNQIINFTFEAQTIRTATNPQGEVYFCLLDVLPVLGLESRTISKFNFDNKGVAKANVFKAF</sequence>
<keyword evidence="2" id="KW-1185">Reference proteome</keyword>
<dbReference type="EMBL" id="CP087830">
    <property type="protein sequence ID" value="UZA02061.1"/>
    <property type="molecule type" value="Genomic_DNA"/>
</dbReference>
<organism evidence="1 2">
    <name type="scientific">Moraxella bovis</name>
    <dbReference type="NCBI Taxonomy" id="476"/>
    <lineage>
        <taxon>Bacteria</taxon>
        <taxon>Pseudomonadati</taxon>
        <taxon>Pseudomonadota</taxon>
        <taxon>Gammaproteobacteria</taxon>
        <taxon>Moraxellales</taxon>
        <taxon>Moraxellaceae</taxon>
        <taxon>Moraxella</taxon>
    </lineage>
</organism>
<evidence type="ECO:0008006" key="3">
    <source>
        <dbReference type="Google" id="ProtNLM"/>
    </source>
</evidence>
<protein>
    <recommendedName>
        <fullName evidence="3">Bro-N domain-containing protein</fullName>
    </recommendedName>
</protein>
<name>A0ABY6M4G8_MORBO</name>
<evidence type="ECO:0000313" key="2">
    <source>
        <dbReference type="Proteomes" id="UP001163632"/>
    </source>
</evidence>
<dbReference type="Proteomes" id="UP001163632">
    <property type="component" value="Chromosome"/>
</dbReference>
<dbReference type="RefSeq" id="WP_264684435.1">
    <property type="nucleotide sequence ID" value="NZ_CP087798.1"/>
</dbReference>
<reference evidence="1" key="1">
    <citation type="journal article" date="2022" name="BMC Microbiol.">
        <title>Whole genome sequencing of Moraxella bovis strains from North America reveals two genotypes with different genetic determinants.</title>
        <authorList>
            <person name="Wynn E.L."/>
            <person name="Hille M.M."/>
            <person name="Loy J.D."/>
            <person name="Schuller G."/>
            <person name="Kuhn K.L."/>
            <person name="Dickey A.M."/>
            <person name="Bono J.L."/>
            <person name="Clawson M.L."/>
        </authorList>
    </citation>
    <scope>NUCLEOTIDE SEQUENCE</scope>
    <source>
        <strain evidence="1">SAM102599</strain>
    </source>
</reference>
<evidence type="ECO:0000313" key="1">
    <source>
        <dbReference type="EMBL" id="UZA02061.1"/>
    </source>
</evidence>
<proteinExistence type="predicted"/>
<gene>
    <name evidence="1" type="ORF">LP092_08625</name>
</gene>
<accession>A0ABY6M4G8</accession>